<dbReference type="GO" id="GO:0000987">
    <property type="term" value="F:cis-regulatory region sequence-specific DNA binding"/>
    <property type="evidence" value="ECO:0007669"/>
    <property type="project" value="TreeGrafter"/>
</dbReference>
<dbReference type="PANTHER" id="PTHR12480:SF21">
    <property type="entry name" value="JMJC DOMAIN-CONTAINING PROTEIN 8"/>
    <property type="match status" value="1"/>
</dbReference>
<dbReference type="PANTHER" id="PTHR12480">
    <property type="entry name" value="ARGININE DEMETHYLASE AND LYSYL-HYDROXYLASE JMJD"/>
    <property type="match status" value="1"/>
</dbReference>
<keyword evidence="2" id="KW-0479">Metal-binding</keyword>
<comment type="subcellular location">
    <subcellularLocation>
        <location evidence="1">Nucleus</location>
    </subcellularLocation>
</comment>
<name>A0A7S4ERC8_CHRCT</name>
<feature type="compositionally biased region" description="Polar residues" evidence="6">
    <location>
        <begin position="507"/>
        <end position="521"/>
    </location>
</feature>
<evidence type="ECO:0000256" key="2">
    <source>
        <dbReference type="ARBA" id="ARBA00022723"/>
    </source>
</evidence>
<accession>A0A7S4ERC8</accession>
<dbReference type="Gene3D" id="2.60.120.650">
    <property type="entry name" value="Cupin"/>
    <property type="match status" value="1"/>
</dbReference>
<dbReference type="InterPro" id="IPR036047">
    <property type="entry name" value="F-box-like_dom_sf"/>
</dbReference>
<dbReference type="SMART" id="SM00558">
    <property type="entry name" value="JmjC"/>
    <property type="match status" value="1"/>
</dbReference>
<gene>
    <name evidence="8" type="ORF">PCAR00345_LOCUS193</name>
</gene>
<evidence type="ECO:0000256" key="1">
    <source>
        <dbReference type="ARBA" id="ARBA00004123"/>
    </source>
</evidence>
<evidence type="ECO:0000259" key="7">
    <source>
        <dbReference type="PROSITE" id="PS51184"/>
    </source>
</evidence>
<reference evidence="8" key="1">
    <citation type="submission" date="2021-01" db="EMBL/GenBank/DDBJ databases">
        <authorList>
            <person name="Corre E."/>
            <person name="Pelletier E."/>
            <person name="Niang G."/>
            <person name="Scheremetjew M."/>
            <person name="Finn R."/>
            <person name="Kale V."/>
            <person name="Holt S."/>
            <person name="Cochrane G."/>
            <person name="Meng A."/>
            <person name="Brown T."/>
            <person name="Cohen L."/>
        </authorList>
    </citation>
    <scope>NUCLEOTIDE SEQUENCE</scope>
    <source>
        <strain evidence="8">CCMP645</strain>
    </source>
</reference>
<dbReference type="SUPFAM" id="SSF51197">
    <property type="entry name" value="Clavaminate synthase-like"/>
    <property type="match status" value="1"/>
</dbReference>
<evidence type="ECO:0000256" key="5">
    <source>
        <dbReference type="ARBA" id="ARBA00023242"/>
    </source>
</evidence>
<feature type="domain" description="JmjC" evidence="7">
    <location>
        <begin position="251"/>
        <end position="417"/>
    </location>
</feature>
<keyword evidence="5" id="KW-0539">Nucleus</keyword>
<feature type="region of interest" description="Disordered" evidence="6">
    <location>
        <begin position="471"/>
        <end position="521"/>
    </location>
</feature>
<proteinExistence type="predicted"/>
<dbReference type="GO" id="GO:0016491">
    <property type="term" value="F:oxidoreductase activity"/>
    <property type="evidence" value="ECO:0007669"/>
    <property type="project" value="UniProtKB-KW"/>
</dbReference>
<evidence type="ECO:0000256" key="6">
    <source>
        <dbReference type="SAM" id="MobiDB-lite"/>
    </source>
</evidence>
<protein>
    <recommendedName>
        <fullName evidence="7">JmjC domain-containing protein</fullName>
    </recommendedName>
</protein>
<sequence length="521" mass="57204">MRGRNKKCNASDDGSAVLIETHPLGVCPYGMQLQSSTHSNLRNQGGLGALAILPDMLILQILAEVGAAGVAACRAASSAFLIFASSEDLWRNFVLEELPYGRPLSYHGSWRATYIVIVRNAVAPTGQFQLTRPGRAKLYSDVLFGPWQCGTASIPMGWTSFENIPRIHANDLSVAEFAGKFEHSGLPVILTGLASKWPAFKRWSLENLATRFGEVPFHVSGYVMKLRDFLEYSASTRDEMPLYLFDKQFAQRTPQLADEYIVPDYFAEARDMFSQLPADCRPDYRWLIIGGTRSGSLWHVDPNATSAWNAVVRGEKKWILTPPDAPPPGVTASDDGATLTSPLSVYEWYRAFYPSLARRRGTATGPREAVVRAGEILFVPRGWWHTALNCMPTIAITQNYVPESSARHVLDYLSSGDAPALVSGVPVQMRSTLYKSFAQIVKALEGAPSPLDEKLQRAPGRPPSLWRVITQEPPGAHSDCGSRRETSVEAESSLIAPPASDGKFTVKQGNGQSESSFAFSF</sequence>
<dbReference type="InterPro" id="IPR003347">
    <property type="entry name" value="JmjC_dom"/>
</dbReference>
<organism evidence="8">
    <name type="scientific">Chrysotila carterae</name>
    <name type="common">Marine alga</name>
    <name type="synonym">Syracosphaera carterae</name>
    <dbReference type="NCBI Taxonomy" id="13221"/>
    <lineage>
        <taxon>Eukaryota</taxon>
        <taxon>Haptista</taxon>
        <taxon>Haptophyta</taxon>
        <taxon>Prymnesiophyceae</taxon>
        <taxon>Isochrysidales</taxon>
        <taxon>Isochrysidaceae</taxon>
        <taxon>Chrysotila</taxon>
    </lineage>
</organism>
<dbReference type="SUPFAM" id="SSF81383">
    <property type="entry name" value="F-box domain"/>
    <property type="match status" value="1"/>
</dbReference>
<evidence type="ECO:0000256" key="4">
    <source>
        <dbReference type="ARBA" id="ARBA00023004"/>
    </source>
</evidence>
<evidence type="ECO:0000256" key="3">
    <source>
        <dbReference type="ARBA" id="ARBA00023002"/>
    </source>
</evidence>
<dbReference type="FunFam" id="2.60.120.650:FF:000045">
    <property type="entry name" value="F-box protein At1g78280"/>
    <property type="match status" value="1"/>
</dbReference>
<dbReference type="PROSITE" id="PS51184">
    <property type="entry name" value="JMJC"/>
    <property type="match status" value="1"/>
</dbReference>
<dbReference type="GO" id="GO:0005634">
    <property type="term" value="C:nucleus"/>
    <property type="evidence" value="ECO:0007669"/>
    <property type="project" value="UniProtKB-SubCell"/>
</dbReference>
<dbReference type="InterPro" id="IPR050910">
    <property type="entry name" value="JMJD6_ArgDemeth/LysHydrox"/>
</dbReference>
<dbReference type="InterPro" id="IPR041667">
    <property type="entry name" value="Cupin_8"/>
</dbReference>
<dbReference type="AlphaFoldDB" id="A0A7S4ERC8"/>
<keyword evidence="4" id="KW-0408">Iron</keyword>
<keyword evidence="3" id="KW-0560">Oxidoreductase</keyword>
<dbReference type="EMBL" id="HBIZ01000355">
    <property type="protein sequence ID" value="CAE0747611.1"/>
    <property type="molecule type" value="Transcribed_RNA"/>
</dbReference>
<evidence type="ECO:0000313" key="8">
    <source>
        <dbReference type="EMBL" id="CAE0747611.1"/>
    </source>
</evidence>
<dbReference type="Pfam" id="PF13621">
    <property type="entry name" value="Cupin_8"/>
    <property type="match status" value="1"/>
</dbReference>
<dbReference type="GO" id="GO:0046872">
    <property type="term" value="F:metal ion binding"/>
    <property type="evidence" value="ECO:0007669"/>
    <property type="project" value="UniProtKB-KW"/>
</dbReference>